<name>A0A2H0WQP6_9BACT</name>
<reference evidence="6" key="1">
    <citation type="submission" date="2017-09" db="EMBL/GenBank/DDBJ databases">
        <title>Depth-based differentiation of microbial function through sediment-hosted aquifers and enrichment of novel symbionts in the deep terrestrial subsurface.</title>
        <authorList>
            <person name="Probst A.J."/>
            <person name="Ladd B."/>
            <person name="Jarett J.K."/>
            <person name="Geller-Mcgrath D.E."/>
            <person name="Sieber C.M.K."/>
            <person name="Emerson J.B."/>
            <person name="Anantharaman K."/>
            <person name="Thomas B.C."/>
            <person name="Malmstrom R."/>
            <person name="Stieglmeier M."/>
            <person name="Klingl A."/>
            <person name="Woyke T."/>
            <person name="Ryan C.M."/>
            <person name="Banfield J.F."/>
        </authorList>
    </citation>
    <scope>NUCLEOTIDE SEQUENCE [LARGE SCALE GENOMIC DNA]</scope>
</reference>
<dbReference type="FunFam" id="3.10.20.30:FF:000002">
    <property type="entry name" value="GTP pyrophosphokinase (RelA/SpoT)"/>
    <property type="match status" value="1"/>
</dbReference>
<dbReference type="SUPFAM" id="SSF81271">
    <property type="entry name" value="TGS-like"/>
    <property type="match status" value="1"/>
</dbReference>
<dbReference type="Gene3D" id="3.30.460.10">
    <property type="entry name" value="Beta Polymerase, domain 2"/>
    <property type="match status" value="1"/>
</dbReference>
<organism evidence="5 6">
    <name type="scientific">Candidatus Shapirobacteria bacterium CG09_land_8_20_14_0_10_38_17</name>
    <dbReference type="NCBI Taxonomy" id="1974884"/>
    <lineage>
        <taxon>Bacteria</taxon>
        <taxon>Candidatus Shapironibacteriota</taxon>
    </lineage>
</organism>
<evidence type="ECO:0000313" key="6">
    <source>
        <dbReference type="Proteomes" id="UP000231282"/>
    </source>
</evidence>
<dbReference type="SMART" id="SM00471">
    <property type="entry name" value="HDc"/>
    <property type="match status" value="1"/>
</dbReference>
<dbReference type="Pfam" id="PF02824">
    <property type="entry name" value="TGS"/>
    <property type="match status" value="1"/>
</dbReference>
<evidence type="ECO:0000256" key="1">
    <source>
        <dbReference type="ARBA" id="ARBA00025704"/>
    </source>
</evidence>
<dbReference type="InterPro" id="IPR043519">
    <property type="entry name" value="NT_sf"/>
</dbReference>
<dbReference type="Proteomes" id="UP000231282">
    <property type="component" value="Unassembled WGS sequence"/>
</dbReference>
<dbReference type="EMBL" id="PEZH01000052">
    <property type="protein sequence ID" value="PIS14945.1"/>
    <property type="molecule type" value="Genomic_DNA"/>
</dbReference>
<dbReference type="NCBIfam" id="TIGR00691">
    <property type="entry name" value="spoT_relA"/>
    <property type="match status" value="1"/>
</dbReference>
<dbReference type="Gene3D" id="3.10.20.30">
    <property type="match status" value="1"/>
</dbReference>
<evidence type="ECO:0000259" key="3">
    <source>
        <dbReference type="PROSITE" id="PS51831"/>
    </source>
</evidence>
<dbReference type="CDD" id="cd01668">
    <property type="entry name" value="TGS_RSH"/>
    <property type="match status" value="1"/>
</dbReference>
<accession>A0A2H0WQP6</accession>
<dbReference type="FunFam" id="1.10.3210.10:FF:000001">
    <property type="entry name" value="GTP pyrophosphokinase RelA"/>
    <property type="match status" value="1"/>
</dbReference>
<dbReference type="Pfam" id="PF04607">
    <property type="entry name" value="RelA_SpoT"/>
    <property type="match status" value="1"/>
</dbReference>
<dbReference type="InterPro" id="IPR004811">
    <property type="entry name" value="RelA/Spo_fam"/>
</dbReference>
<dbReference type="CDD" id="cd00077">
    <property type="entry name" value="HDc"/>
    <property type="match status" value="1"/>
</dbReference>
<evidence type="ECO:0008006" key="7">
    <source>
        <dbReference type="Google" id="ProtNLM"/>
    </source>
</evidence>
<dbReference type="CDD" id="cd05399">
    <property type="entry name" value="NT_Rel-Spo_like"/>
    <property type="match status" value="1"/>
</dbReference>
<evidence type="ECO:0000259" key="4">
    <source>
        <dbReference type="PROSITE" id="PS51880"/>
    </source>
</evidence>
<dbReference type="InterPro" id="IPR007685">
    <property type="entry name" value="RelA_SpoT"/>
</dbReference>
<comment type="pathway">
    <text evidence="1">Purine metabolism.</text>
</comment>
<proteinExistence type="inferred from homology"/>
<feature type="domain" description="TGS" evidence="4">
    <location>
        <begin position="408"/>
        <end position="469"/>
    </location>
</feature>
<dbReference type="GO" id="GO:0015969">
    <property type="term" value="P:guanosine tetraphosphate metabolic process"/>
    <property type="evidence" value="ECO:0007669"/>
    <property type="project" value="InterPro"/>
</dbReference>
<dbReference type="SMART" id="SM00954">
    <property type="entry name" value="RelA_SpoT"/>
    <property type="match status" value="1"/>
</dbReference>
<dbReference type="SUPFAM" id="SSF109604">
    <property type="entry name" value="HD-domain/PDEase-like"/>
    <property type="match status" value="1"/>
</dbReference>
<dbReference type="InterPro" id="IPR003607">
    <property type="entry name" value="HD/PDEase_dom"/>
</dbReference>
<comment type="caution">
    <text evidence="5">The sequence shown here is derived from an EMBL/GenBank/DDBJ whole genome shotgun (WGS) entry which is preliminary data.</text>
</comment>
<dbReference type="Gene3D" id="1.10.3210.10">
    <property type="entry name" value="Hypothetical protein af1432"/>
    <property type="match status" value="1"/>
</dbReference>
<comment type="function">
    <text evidence="2">In eubacteria ppGpp (guanosine 3'-diphosphate 5'-diphosphate) is a mediator of the stringent response that coordinates a variety of cellular activities in response to changes in nutritional abundance.</text>
</comment>
<dbReference type="PROSITE" id="PS51831">
    <property type="entry name" value="HD"/>
    <property type="match status" value="1"/>
</dbReference>
<evidence type="ECO:0000256" key="2">
    <source>
        <dbReference type="RuleBase" id="RU003847"/>
    </source>
</evidence>
<dbReference type="InterPro" id="IPR012675">
    <property type="entry name" value="Beta-grasp_dom_sf"/>
</dbReference>
<protein>
    <recommendedName>
        <fullName evidence="7">(P)ppGpp synthetase</fullName>
    </recommendedName>
</protein>
<dbReference type="Pfam" id="PF13328">
    <property type="entry name" value="HD_4"/>
    <property type="match status" value="1"/>
</dbReference>
<dbReference type="InterPro" id="IPR012676">
    <property type="entry name" value="TGS-like"/>
</dbReference>
<dbReference type="GO" id="GO:0005886">
    <property type="term" value="C:plasma membrane"/>
    <property type="evidence" value="ECO:0007669"/>
    <property type="project" value="TreeGrafter"/>
</dbReference>
<dbReference type="SUPFAM" id="SSF81301">
    <property type="entry name" value="Nucleotidyltransferase"/>
    <property type="match status" value="1"/>
</dbReference>
<dbReference type="InterPro" id="IPR004095">
    <property type="entry name" value="TGS"/>
</dbReference>
<dbReference type="InterPro" id="IPR006674">
    <property type="entry name" value="HD_domain"/>
</dbReference>
<gene>
    <name evidence="5" type="ORF">COT63_02585</name>
</gene>
<feature type="domain" description="HD" evidence="3">
    <location>
        <begin position="52"/>
        <end position="152"/>
    </location>
</feature>
<dbReference type="PROSITE" id="PS51880">
    <property type="entry name" value="TGS"/>
    <property type="match status" value="1"/>
</dbReference>
<dbReference type="InterPro" id="IPR033655">
    <property type="entry name" value="TGS_RelA/SpoT"/>
</dbReference>
<dbReference type="PANTHER" id="PTHR21262">
    <property type="entry name" value="GUANOSINE-3',5'-BIS DIPHOSPHATE 3'-PYROPHOSPHOHYDROLASE"/>
    <property type="match status" value="1"/>
</dbReference>
<dbReference type="PANTHER" id="PTHR21262:SF31">
    <property type="entry name" value="GTP PYROPHOSPHOKINASE"/>
    <property type="match status" value="1"/>
</dbReference>
<dbReference type="AlphaFoldDB" id="A0A2H0WQP6"/>
<sequence>MVVKKLKPITIGELINEVRSYNPNADFDLIRKAYRLAEKAHQGQKRLSGSPVISHCLTTANLLADWKLDSASIAAGLLHDTVEDSNFTLEKIKKEVGESVAALVDGVTKVGHLKMRGSVSEEFIETLRKMFLAMSRDLRVVIIKIADRYHNMQTLQYLPADKAKGIAQETLEVYAPLAERLGIGEIKGQLEDLSFSYVYPKDYRWVKQYAASYYKKAEEQIEKVRRELLTALAHESLRVEINGRAKHFYSLWRKLLRPEINKNIEEVYDLMALRILTDRVADCYTALGVVHKLYRPVPYLGVRDWIAQPKPNGYQSIHTNVFLGDGRIIEVQIRTHQMHEQAEYGIAAHWYLAQLKLKNKLTSKSIDEGNFFSPAQKMVWVRQLATWQREIIDSHEFINSVRFDALKRRIFVFSPKGDAFDLPEGATPVDFAYAVHTDLGDKAAGAKVNGKMVTLNYCLKNGEVVEILINKNRKRPSEDWLDFVVTRLARKKIGQKINGK</sequence>
<evidence type="ECO:0000313" key="5">
    <source>
        <dbReference type="EMBL" id="PIS14945.1"/>
    </source>
</evidence>
<comment type="similarity">
    <text evidence="2">Belongs to the relA/spoT family.</text>
</comment>